<dbReference type="PANTHER" id="PTHR12483">
    <property type="entry name" value="SOLUTE CARRIER FAMILY 31 COPPER TRANSPORTERS"/>
    <property type="match status" value="1"/>
</dbReference>
<keyword evidence="4" id="KW-0187">Copper transport</keyword>
<evidence type="ECO:0000313" key="6">
    <source>
        <dbReference type="EnsemblMetazoa" id="XP_798258"/>
    </source>
</evidence>
<dbReference type="RefSeq" id="XP_798258.1">
    <property type="nucleotide sequence ID" value="XM_793165.5"/>
</dbReference>
<dbReference type="KEGG" id="spu:593695"/>
<evidence type="ECO:0000256" key="4">
    <source>
        <dbReference type="RuleBase" id="RU367022"/>
    </source>
</evidence>
<comment type="similarity">
    <text evidence="4">Belongs to the copper transporter (Ctr) (TC 1.A.56) family. SLC31A subfamily.</text>
</comment>
<dbReference type="PANTHER" id="PTHR12483:SF115">
    <property type="entry name" value="COPPER TRANSPORT PROTEIN"/>
    <property type="match status" value="1"/>
</dbReference>
<evidence type="ECO:0000256" key="5">
    <source>
        <dbReference type="SAM" id="MobiDB-lite"/>
    </source>
</evidence>
<evidence type="ECO:0000256" key="2">
    <source>
        <dbReference type="ARBA" id="ARBA00022989"/>
    </source>
</evidence>
<evidence type="ECO:0000256" key="1">
    <source>
        <dbReference type="ARBA" id="ARBA00022692"/>
    </source>
</evidence>
<dbReference type="OrthoDB" id="73901at2759"/>
<keyword evidence="3 4" id="KW-0472">Membrane</keyword>
<keyword evidence="4" id="KW-0406">Ion transport</keyword>
<sequence>MKMYFFFESITSDILFKGWVITTKWEFALSCLLFAFAAVVLEVLATLSTYLTRRYTTNPLEMNWSSPINGRSPLLAPLQIPSSVSKVKQRRCRIHFGRTIVHIVTVSLGYSVMLVVMTYNAYFLISVAVGSALGYLLFAPFRKRPKKRTPPVDRRAQRDSLTRSGQMDLGGETSGPGTDAEGSSRVNYYGTL</sequence>
<keyword evidence="2 4" id="KW-1133">Transmembrane helix</keyword>
<comment type="subcellular location">
    <subcellularLocation>
        <location evidence="4">Membrane</location>
        <topology evidence="4">Multi-pass membrane protein</topology>
    </subcellularLocation>
</comment>
<dbReference type="GO" id="GO:0016020">
    <property type="term" value="C:membrane"/>
    <property type="evidence" value="ECO:0007669"/>
    <property type="project" value="UniProtKB-SubCell"/>
</dbReference>
<dbReference type="InParanoid" id="A0A7M7RHT0"/>
<dbReference type="OMA" id="HAFLHIK"/>
<name>A0A7M7RHT0_STRPU</name>
<accession>A0A7M7RHT0</accession>
<evidence type="ECO:0000313" key="7">
    <source>
        <dbReference type="Proteomes" id="UP000007110"/>
    </source>
</evidence>
<keyword evidence="4" id="KW-0813">Transport</keyword>
<dbReference type="Proteomes" id="UP000007110">
    <property type="component" value="Unassembled WGS sequence"/>
</dbReference>
<dbReference type="Pfam" id="PF04145">
    <property type="entry name" value="Ctr"/>
    <property type="match status" value="1"/>
</dbReference>
<dbReference type="AlphaFoldDB" id="A0A7M7RHT0"/>
<reference evidence="6" key="2">
    <citation type="submission" date="2021-01" db="UniProtKB">
        <authorList>
            <consortium name="EnsemblMetazoa"/>
        </authorList>
    </citation>
    <scope>IDENTIFICATION</scope>
</reference>
<feature type="compositionally biased region" description="Basic and acidic residues" evidence="5">
    <location>
        <begin position="150"/>
        <end position="161"/>
    </location>
</feature>
<keyword evidence="7" id="KW-1185">Reference proteome</keyword>
<feature type="transmembrane region" description="Helical" evidence="4">
    <location>
        <begin position="27"/>
        <end position="52"/>
    </location>
</feature>
<dbReference type="GeneID" id="593695"/>
<feature type="region of interest" description="Disordered" evidence="5">
    <location>
        <begin position="145"/>
        <end position="192"/>
    </location>
</feature>
<proteinExistence type="inferred from homology"/>
<reference evidence="7" key="1">
    <citation type="submission" date="2015-02" db="EMBL/GenBank/DDBJ databases">
        <title>Genome sequencing for Strongylocentrotus purpuratus.</title>
        <authorList>
            <person name="Murali S."/>
            <person name="Liu Y."/>
            <person name="Vee V."/>
            <person name="English A."/>
            <person name="Wang M."/>
            <person name="Skinner E."/>
            <person name="Han Y."/>
            <person name="Muzny D.M."/>
            <person name="Worley K.C."/>
            <person name="Gibbs R.A."/>
        </authorList>
    </citation>
    <scope>NUCLEOTIDE SEQUENCE</scope>
</reference>
<dbReference type="GO" id="GO:0005375">
    <property type="term" value="F:copper ion transmembrane transporter activity"/>
    <property type="evidence" value="ECO:0007669"/>
    <property type="project" value="UniProtKB-UniRule"/>
</dbReference>
<protein>
    <recommendedName>
        <fullName evidence="4">Copper transport protein</fullName>
    </recommendedName>
</protein>
<dbReference type="EnsemblMetazoa" id="XM_793165">
    <property type="protein sequence ID" value="XP_798258"/>
    <property type="gene ID" value="LOC593695"/>
</dbReference>
<feature type="transmembrane region" description="Helical" evidence="4">
    <location>
        <begin position="121"/>
        <end position="138"/>
    </location>
</feature>
<dbReference type="InterPro" id="IPR007274">
    <property type="entry name" value="Cop_transporter"/>
</dbReference>
<organism evidence="6 7">
    <name type="scientific">Strongylocentrotus purpuratus</name>
    <name type="common">Purple sea urchin</name>
    <dbReference type="NCBI Taxonomy" id="7668"/>
    <lineage>
        <taxon>Eukaryota</taxon>
        <taxon>Metazoa</taxon>
        <taxon>Echinodermata</taxon>
        <taxon>Eleutherozoa</taxon>
        <taxon>Echinozoa</taxon>
        <taxon>Echinoidea</taxon>
        <taxon>Euechinoidea</taxon>
        <taxon>Echinacea</taxon>
        <taxon>Camarodonta</taxon>
        <taxon>Echinidea</taxon>
        <taxon>Strongylocentrotidae</taxon>
        <taxon>Strongylocentrotus</taxon>
    </lineage>
</organism>
<keyword evidence="4" id="KW-0186">Copper</keyword>
<keyword evidence="1 4" id="KW-0812">Transmembrane</keyword>
<feature type="transmembrane region" description="Helical" evidence="4">
    <location>
        <begin position="96"/>
        <end position="115"/>
    </location>
</feature>
<evidence type="ECO:0000256" key="3">
    <source>
        <dbReference type="ARBA" id="ARBA00023136"/>
    </source>
</evidence>